<evidence type="ECO:0000313" key="3">
    <source>
        <dbReference type="EMBL" id="MBA0611818.1"/>
    </source>
</evidence>
<evidence type="ECO:0000256" key="1">
    <source>
        <dbReference type="SAM" id="MobiDB-lite"/>
    </source>
</evidence>
<reference evidence="3 4" key="1">
    <citation type="journal article" date="2019" name="Genome Biol. Evol.">
        <title>Insights into the evolution of the New World diploid cottons (Gossypium, subgenus Houzingenia) based on genome sequencing.</title>
        <authorList>
            <person name="Grover C.E."/>
            <person name="Arick M.A. 2nd"/>
            <person name="Thrash A."/>
            <person name="Conover J.L."/>
            <person name="Sanders W.S."/>
            <person name="Peterson D.G."/>
            <person name="Frelichowski J.E."/>
            <person name="Scheffler J.A."/>
            <person name="Scheffler B.E."/>
            <person name="Wendel J.F."/>
        </authorList>
    </citation>
    <scope>NUCLEOTIDE SEQUENCE [LARGE SCALE GENOMIC DNA]</scope>
    <source>
        <strain evidence="3">27</strain>
        <tissue evidence="3">Leaf</tissue>
    </source>
</reference>
<feature type="transmembrane region" description="Helical" evidence="2">
    <location>
        <begin position="19"/>
        <end position="37"/>
    </location>
</feature>
<keyword evidence="2" id="KW-0812">Transmembrane</keyword>
<accession>A0A7J8RDB8</accession>
<sequence length="111" mass="12477">VAVLCSINKEPQTSKTPSLFTPFICLFVCLSSVWSFVRPYGDLKRKVFLNELCKTRTLTINGYVPIRIQQDAYRNEFSSGNQPLEQVGAEKATEEITRSGKGDSGDQWNGR</sequence>
<evidence type="ECO:0000313" key="4">
    <source>
        <dbReference type="Proteomes" id="UP000593561"/>
    </source>
</evidence>
<proteinExistence type="predicted"/>
<feature type="compositionally biased region" description="Basic and acidic residues" evidence="1">
    <location>
        <begin position="91"/>
        <end position="104"/>
    </location>
</feature>
<keyword evidence="2" id="KW-0472">Membrane</keyword>
<gene>
    <name evidence="3" type="ORF">Godav_012475</name>
</gene>
<keyword evidence="4" id="KW-1185">Reference proteome</keyword>
<feature type="region of interest" description="Disordered" evidence="1">
    <location>
        <begin position="79"/>
        <end position="111"/>
    </location>
</feature>
<evidence type="ECO:0000256" key="2">
    <source>
        <dbReference type="SAM" id="Phobius"/>
    </source>
</evidence>
<comment type="caution">
    <text evidence="3">The sequence shown here is derived from an EMBL/GenBank/DDBJ whole genome shotgun (WGS) entry which is preliminary data.</text>
</comment>
<protein>
    <submittedName>
        <fullName evidence="3">Uncharacterized protein</fullName>
    </submittedName>
</protein>
<keyword evidence="2" id="KW-1133">Transmembrane helix</keyword>
<feature type="non-terminal residue" evidence="3">
    <location>
        <position position="1"/>
    </location>
</feature>
<organism evidence="3 4">
    <name type="scientific">Gossypium davidsonii</name>
    <name type="common">Davidson's cotton</name>
    <name type="synonym">Gossypium klotzschianum subsp. davidsonii</name>
    <dbReference type="NCBI Taxonomy" id="34287"/>
    <lineage>
        <taxon>Eukaryota</taxon>
        <taxon>Viridiplantae</taxon>
        <taxon>Streptophyta</taxon>
        <taxon>Embryophyta</taxon>
        <taxon>Tracheophyta</taxon>
        <taxon>Spermatophyta</taxon>
        <taxon>Magnoliopsida</taxon>
        <taxon>eudicotyledons</taxon>
        <taxon>Gunneridae</taxon>
        <taxon>Pentapetalae</taxon>
        <taxon>rosids</taxon>
        <taxon>malvids</taxon>
        <taxon>Malvales</taxon>
        <taxon>Malvaceae</taxon>
        <taxon>Malvoideae</taxon>
        <taxon>Gossypium</taxon>
    </lineage>
</organism>
<dbReference type="AlphaFoldDB" id="A0A7J8RDB8"/>
<dbReference type="Proteomes" id="UP000593561">
    <property type="component" value="Unassembled WGS sequence"/>
</dbReference>
<name>A0A7J8RDB8_GOSDV</name>
<dbReference type="EMBL" id="JABFAC010000004">
    <property type="protein sequence ID" value="MBA0611818.1"/>
    <property type="molecule type" value="Genomic_DNA"/>
</dbReference>